<name>A0A8C0BGK7_9AVES</name>
<dbReference type="Ensembl" id="ENSBJAT00000016575.1">
    <property type="protein sequence ID" value="ENSBJAP00000016128.1"/>
    <property type="gene ID" value="ENSBJAG00000010683.1"/>
</dbReference>
<proteinExistence type="predicted"/>
<reference evidence="1" key="1">
    <citation type="submission" date="2025-08" db="UniProtKB">
        <authorList>
            <consortium name="Ensembl"/>
        </authorList>
    </citation>
    <scope>IDENTIFICATION</scope>
</reference>
<evidence type="ECO:0000313" key="1">
    <source>
        <dbReference type="Ensembl" id="ENSBJAP00000016128.1"/>
    </source>
</evidence>
<dbReference type="Proteomes" id="UP000694555">
    <property type="component" value="Unplaced"/>
</dbReference>
<accession>A0A8C0BGK7</accession>
<dbReference type="AlphaFoldDB" id="A0A8C0BGK7"/>
<evidence type="ECO:0000313" key="2">
    <source>
        <dbReference type="Proteomes" id="UP000694555"/>
    </source>
</evidence>
<protein>
    <submittedName>
        <fullName evidence="1">Uncharacterized protein</fullName>
    </submittedName>
</protein>
<sequence>LRAQATPCVQRHVGRCSVYLCLPTSICKGVALESTLHIWFSNQTDRCLNYQMSK</sequence>
<reference evidence="1" key="2">
    <citation type="submission" date="2025-09" db="UniProtKB">
        <authorList>
            <consortium name="Ensembl"/>
        </authorList>
    </citation>
    <scope>IDENTIFICATION</scope>
</reference>
<keyword evidence="2" id="KW-1185">Reference proteome</keyword>
<organism evidence="1 2">
    <name type="scientific">Buteo japonicus</name>
    <dbReference type="NCBI Taxonomy" id="224669"/>
    <lineage>
        <taxon>Eukaryota</taxon>
        <taxon>Metazoa</taxon>
        <taxon>Chordata</taxon>
        <taxon>Craniata</taxon>
        <taxon>Vertebrata</taxon>
        <taxon>Euteleostomi</taxon>
        <taxon>Archelosauria</taxon>
        <taxon>Archosauria</taxon>
        <taxon>Dinosauria</taxon>
        <taxon>Saurischia</taxon>
        <taxon>Theropoda</taxon>
        <taxon>Coelurosauria</taxon>
        <taxon>Aves</taxon>
        <taxon>Neognathae</taxon>
        <taxon>Neoaves</taxon>
        <taxon>Telluraves</taxon>
        <taxon>Accipitrimorphae</taxon>
        <taxon>Accipitriformes</taxon>
        <taxon>Accipitridae</taxon>
        <taxon>Accipitrinae</taxon>
        <taxon>Buteo</taxon>
    </lineage>
</organism>